<feature type="transmembrane region" description="Helical" evidence="1">
    <location>
        <begin position="148"/>
        <end position="171"/>
    </location>
</feature>
<feature type="transmembrane region" description="Helical" evidence="1">
    <location>
        <begin position="74"/>
        <end position="98"/>
    </location>
</feature>
<keyword evidence="1" id="KW-0472">Membrane</keyword>
<protein>
    <submittedName>
        <fullName evidence="2">Stage III sporulation protein AE</fullName>
    </submittedName>
</protein>
<feature type="transmembrane region" description="Helical" evidence="1">
    <location>
        <begin position="220"/>
        <end position="249"/>
    </location>
</feature>
<accession>A0A385YSD5</accession>
<gene>
    <name evidence="2" type="ORF">D3873_06490</name>
</gene>
<evidence type="ECO:0000256" key="1">
    <source>
        <dbReference type="SAM" id="Phobius"/>
    </source>
</evidence>
<feature type="transmembrane region" description="Helical" evidence="1">
    <location>
        <begin position="40"/>
        <end position="62"/>
    </location>
</feature>
<dbReference type="InterPro" id="IPR014194">
    <property type="entry name" value="Spore_III_AE"/>
</dbReference>
<dbReference type="OrthoDB" id="2373222at2"/>
<dbReference type="Proteomes" id="UP000265725">
    <property type="component" value="Chromosome"/>
</dbReference>
<proteinExistence type="predicted"/>
<dbReference type="EMBL" id="CP032418">
    <property type="protein sequence ID" value="AYC29546.1"/>
    <property type="molecule type" value="Genomic_DNA"/>
</dbReference>
<sequence length="303" mass="33999">MLISILIELIKEFLSPFAIFLVSIYLSLLFQQLFPTNEKLIRLFLFLLTISVLCQPAISAILDMKKYTGAILHLFFTMYPLLSASLLSSGEFVSFSLWQPTLFLFIQIALFVSNAILLPFLVVTILLDFMSRLQPDLSFTKFTDLMRLSLLSGVSIIVFLYSFFIGMSGMVQSSISPVFSVPIKKWIQQNIPFVGSALTEGLSTFTSISQHISSLTGLTLTGILVTAILLPSVKIALLAFCYRFIAAIIEPFAPDDLPDFVDDIGRTLFSLLLISLLFVFALFYTVMFVVFYMKWVAIMRGMG</sequence>
<dbReference type="RefSeq" id="WP_119883286.1">
    <property type="nucleotide sequence ID" value="NZ_CP032418.1"/>
</dbReference>
<evidence type="ECO:0000313" key="3">
    <source>
        <dbReference type="Proteomes" id="UP000265725"/>
    </source>
</evidence>
<name>A0A385YSD5_9BACL</name>
<feature type="transmembrane region" description="Helical" evidence="1">
    <location>
        <begin position="104"/>
        <end position="127"/>
    </location>
</feature>
<feature type="transmembrane region" description="Helical" evidence="1">
    <location>
        <begin position="269"/>
        <end position="293"/>
    </location>
</feature>
<keyword evidence="1" id="KW-1133">Transmembrane helix</keyword>
<organism evidence="2 3">
    <name type="scientific">Paenisporosarcina cavernae</name>
    <dbReference type="NCBI Taxonomy" id="2320858"/>
    <lineage>
        <taxon>Bacteria</taxon>
        <taxon>Bacillati</taxon>
        <taxon>Bacillota</taxon>
        <taxon>Bacilli</taxon>
        <taxon>Bacillales</taxon>
        <taxon>Caryophanaceae</taxon>
        <taxon>Paenisporosarcina</taxon>
    </lineage>
</organism>
<dbReference type="AlphaFoldDB" id="A0A385YSD5"/>
<keyword evidence="1" id="KW-0812">Transmembrane</keyword>
<evidence type="ECO:0000313" key="2">
    <source>
        <dbReference type="EMBL" id="AYC29546.1"/>
    </source>
</evidence>
<dbReference type="KEGG" id="paek:D3873_06490"/>
<feature type="transmembrane region" description="Helical" evidence="1">
    <location>
        <begin position="12"/>
        <end position="34"/>
    </location>
</feature>
<reference evidence="3" key="1">
    <citation type="submission" date="2018-09" db="EMBL/GenBank/DDBJ databases">
        <authorList>
            <person name="Zhu H."/>
        </authorList>
    </citation>
    <scope>NUCLEOTIDE SEQUENCE [LARGE SCALE GENOMIC DNA]</scope>
    <source>
        <strain evidence="3">K2R23-3</strain>
    </source>
</reference>
<keyword evidence="3" id="KW-1185">Reference proteome</keyword>
<dbReference type="Pfam" id="PF09546">
    <property type="entry name" value="Spore_III_AE"/>
    <property type="match status" value="1"/>
</dbReference>